<comment type="caution">
    <text evidence="5">The sequence shown here is derived from an EMBL/GenBank/DDBJ whole genome shotgun (WGS) entry which is preliminary data.</text>
</comment>
<evidence type="ECO:0000259" key="4">
    <source>
        <dbReference type="PROSITE" id="PS50837"/>
    </source>
</evidence>
<evidence type="ECO:0000259" key="3">
    <source>
        <dbReference type="PROSITE" id="PS50188"/>
    </source>
</evidence>
<dbReference type="PROSITE" id="PS50088">
    <property type="entry name" value="ANK_REPEAT"/>
    <property type="match status" value="2"/>
</dbReference>
<feature type="domain" description="B30.2/SPRY" evidence="3">
    <location>
        <begin position="957"/>
        <end position="1188"/>
    </location>
</feature>
<dbReference type="Gene3D" id="1.25.40.20">
    <property type="entry name" value="Ankyrin repeat-containing domain"/>
    <property type="match status" value="1"/>
</dbReference>
<proteinExistence type="predicted"/>
<sequence>MFVENAFRELEGKMKNNTEKLARLANNFGLATEQNQKFFKDLAQKQTQLLDLYMETEELRSEEREEDAIDEEYLTKLEWLKAGTSLKASQPDDQRQENPIAMSSGTCEWILTEKDFVSWKRGAYNRIIWICGKAGSGKIFLCSSVITHLAKRTTPNDTEPILTYFFCKIDDPSRSKGEEIMLHLLTQLFGVLSSLDKKFASPIHPGDHLTKGKIIRALAEEANDKKRADEFGISICARIFQRIVRELDRKVFIVLDALDECADRQNNGLFDALTQMVEQEPNVQLLIASRDEDDIRETFMSKVMPITPFYTIEVSAAATRADIASYLAQSLSRYRLKDPEWARRIILERSEGIFQYAAMALRSLESDPVLMRGNPVLAIKRLLKGLNKLYDQRLSEMNSVSRRSLKIMLRWLAYSEYSVKLIPVIDEIVERYRQEGDDILTGPVPEETEEERGTARDFWNDLYPEVRDFIKNHDDTAVIEAQHKSILDWIRSPVQDPSVCRKCGQGKADEAPTWDVAPPRGKFIMAHGVMKTLTHPRFPEKYLNSNDKNLWQRYELWNRCSLVCAAERASGEEDRESGEWKRFYEDTDKFVYEKRNRIYFGNWKTQIQKQYYFPEQPLSIAADIGSLGYFKRHFEIALKQNDVLSQRDSLGLSPLHWACLGNGKIHILRFILDKDQSQVNVQGGPGLQTPLHSLLGKVRFGSTTAEEVKLLITKGARGDIQDLKGDTCLHAAVRSGHLEFCKEILQKEEVEVNAQNKLGETPIFKLAHNAKDHMDIVRLLIGAGANLRIKGTRNRILLSWAVLGRSPKFARLVLEKAPEILDATGSSLKDTALHGAALMLDKSIVQLLLERNADISIRNSSGFTPLQVALVSYAFSTVSREHTSDSDDTLYMLLEKSPSDENGVDALNTAIETDLPQFCKRLAHLAHHLDRHGWFPLMVAKQAKRENIYEMMLKSSDTNFLPRSDQVHSLWSPHSPSSWDKDSAGGLLDVADNGVTISGRLDGKVDSVNENLAVRGNHPITPEKLQFYYEIRIDELLEQKQFEMQAAFPYIDMTNQSVDANHEGLWDSQIEIGFSSQISTHGRSLRREEHSRLPSWIQGIDDDAAFALSHGNQDRILLQEPGFMPGLTCGDIVGAGIDFTAQQIFFTKNGERLDFIFEGRNIKGRLSPVVALYDAGVKITANFGTPGSPPFKYKWEGYHQNE</sequence>
<keyword evidence="1" id="KW-0677">Repeat</keyword>
<protein>
    <recommendedName>
        <fullName evidence="7">Protein SSH4</fullName>
    </recommendedName>
</protein>
<dbReference type="Pfam" id="PF12796">
    <property type="entry name" value="Ank_2"/>
    <property type="match status" value="1"/>
</dbReference>
<dbReference type="InterPro" id="IPR007111">
    <property type="entry name" value="NACHT_NTPase"/>
</dbReference>
<evidence type="ECO:0000256" key="1">
    <source>
        <dbReference type="ARBA" id="ARBA00022737"/>
    </source>
</evidence>
<dbReference type="SUPFAM" id="SSF49899">
    <property type="entry name" value="Concanavalin A-like lectins/glucanases"/>
    <property type="match status" value="1"/>
</dbReference>
<keyword evidence="2" id="KW-0040">ANK repeat</keyword>
<feature type="domain" description="NACHT" evidence="4">
    <location>
        <begin position="126"/>
        <end position="290"/>
    </location>
</feature>
<dbReference type="PROSITE" id="PS50837">
    <property type="entry name" value="NACHT"/>
    <property type="match status" value="1"/>
</dbReference>
<evidence type="ECO:0000313" key="6">
    <source>
        <dbReference type="Proteomes" id="UP001456524"/>
    </source>
</evidence>
<dbReference type="EMBL" id="JBBWUH010000004">
    <property type="protein sequence ID" value="KAK8169665.1"/>
    <property type="molecule type" value="Genomic_DNA"/>
</dbReference>
<dbReference type="PANTHER" id="PTHR10039:SF16">
    <property type="entry name" value="GPI INOSITOL-DEACYLASE"/>
    <property type="match status" value="1"/>
</dbReference>
<organism evidence="5 6">
    <name type="scientific">Phyllosticta citrichinensis</name>
    <dbReference type="NCBI Taxonomy" id="1130410"/>
    <lineage>
        <taxon>Eukaryota</taxon>
        <taxon>Fungi</taxon>
        <taxon>Dikarya</taxon>
        <taxon>Ascomycota</taxon>
        <taxon>Pezizomycotina</taxon>
        <taxon>Dothideomycetes</taxon>
        <taxon>Dothideomycetes incertae sedis</taxon>
        <taxon>Botryosphaeriales</taxon>
        <taxon>Phyllostictaceae</taxon>
        <taxon>Phyllosticta</taxon>
    </lineage>
</organism>
<name>A0ABR1XW68_9PEZI</name>
<evidence type="ECO:0000256" key="2">
    <source>
        <dbReference type="PROSITE-ProRule" id="PRU00023"/>
    </source>
</evidence>
<dbReference type="InterPro" id="IPR043136">
    <property type="entry name" value="B30.2/SPRY_sf"/>
</dbReference>
<dbReference type="PANTHER" id="PTHR10039">
    <property type="entry name" value="AMELOGENIN"/>
    <property type="match status" value="1"/>
</dbReference>
<dbReference type="PROSITE" id="PS50188">
    <property type="entry name" value="B302_SPRY"/>
    <property type="match status" value="1"/>
</dbReference>
<dbReference type="Pfam" id="PF24883">
    <property type="entry name" value="NPHP3_N"/>
    <property type="match status" value="1"/>
</dbReference>
<gene>
    <name evidence="5" type="ORF">IWX90DRAFT_186617</name>
</gene>
<dbReference type="InterPro" id="IPR056884">
    <property type="entry name" value="NPHP3-like_N"/>
</dbReference>
<dbReference type="InterPro" id="IPR044736">
    <property type="entry name" value="Gid1/RanBPM/SPLA_SPRY"/>
</dbReference>
<dbReference type="SUPFAM" id="SSF48403">
    <property type="entry name" value="Ankyrin repeat"/>
    <property type="match status" value="2"/>
</dbReference>
<dbReference type="InterPro" id="IPR027417">
    <property type="entry name" value="P-loop_NTPase"/>
</dbReference>
<dbReference type="SMART" id="SM00248">
    <property type="entry name" value="ANK"/>
    <property type="match status" value="7"/>
</dbReference>
<dbReference type="CDD" id="cd12885">
    <property type="entry name" value="SPRY_RanBP_like"/>
    <property type="match status" value="1"/>
</dbReference>
<evidence type="ECO:0008006" key="7">
    <source>
        <dbReference type="Google" id="ProtNLM"/>
    </source>
</evidence>
<keyword evidence="6" id="KW-1185">Reference proteome</keyword>
<accession>A0ABR1XW68</accession>
<feature type="repeat" description="ANK" evidence="2">
    <location>
        <begin position="828"/>
        <end position="860"/>
    </location>
</feature>
<dbReference type="InterPro" id="IPR003877">
    <property type="entry name" value="SPRY_dom"/>
</dbReference>
<dbReference type="SUPFAM" id="SSF52540">
    <property type="entry name" value="P-loop containing nucleoside triphosphate hydrolases"/>
    <property type="match status" value="1"/>
</dbReference>
<dbReference type="Gene3D" id="3.40.50.300">
    <property type="entry name" value="P-loop containing nucleotide triphosphate hydrolases"/>
    <property type="match status" value="1"/>
</dbReference>
<evidence type="ECO:0000313" key="5">
    <source>
        <dbReference type="EMBL" id="KAK8169665.1"/>
    </source>
</evidence>
<reference evidence="5 6" key="1">
    <citation type="journal article" date="2022" name="G3 (Bethesda)">
        <title>Enemy or ally: a genomic approach to elucidate the lifestyle of Phyllosticta citrichinaensis.</title>
        <authorList>
            <person name="Buijs V.A."/>
            <person name="Groenewald J.Z."/>
            <person name="Haridas S."/>
            <person name="LaButti K.M."/>
            <person name="Lipzen A."/>
            <person name="Martin F.M."/>
            <person name="Barry K."/>
            <person name="Grigoriev I.V."/>
            <person name="Crous P.W."/>
            <person name="Seidl M.F."/>
        </authorList>
    </citation>
    <scope>NUCLEOTIDE SEQUENCE [LARGE SCALE GENOMIC DNA]</scope>
    <source>
        <strain evidence="5 6">CBS 129764</strain>
    </source>
</reference>
<dbReference type="Gene3D" id="2.60.120.920">
    <property type="match status" value="1"/>
</dbReference>
<dbReference type="Pfam" id="PF00622">
    <property type="entry name" value="SPRY"/>
    <property type="match status" value="1"/>
</dbReference>
<dbReference type="InterPro" id="IPR002110">
    <property type="entry name" value="Ankyrin_rpt"/>
</dbReference>
<dbReference type="PRINTS" id="PR01415">
    <property type="entry name" value="ANKYRIN"/>
</dbReference>
<dbReference type="SMART" id="SM00449">
    <property type="entry name" value="SPRY"/>
    <property type="match status" value="1"/>
</dbReference>
<dbReference type="Proteomes" id="UP001456524">
    <property type="component" value="Unassembled WGS sequence"/>
</dbReference>
<dbReference type="InterPro" id="IPR001870">
    <property type="entry name" value="B30.2/SPRY"/>
</dbReference>
<dbReference type="PROSITE" id="PS50297">
    <property type="entry name" value="ANK_REP_REGION"/>
    <property type="match status" value="1"/>
</dbReference>
<feature type="repeat" description="ANK" evidence="2">
    <location>
        <begin position="724"/>
        <end position="757"/>
    </location>
</feature>
<dbReference type="InterPro" id="IPR036770">
    <property type="entry name" value="Ankyrin_rpt-contain_sf"/>
</dbReference>
<dbReference type="Pfam" id="PF00023">
    <property type="entry name" value="Ank"/>
    <property type="match status" value="2"/>
</dbReference>
<dbReference type="InterPro" id="IPR013320">
    <property type="entry name" value="ConA-like_dom_sf"/>
</dbReference>